<sequence length="83" mass="9352">MRMGMPITMQQLKSIPSRFIPSIPFADKDGKDFIEKQHGGARCIHAQEKGRRTADRKSEPGAVSLPQPSRPNRDMGQELCTRM</sequence>
<dbReference type="AlphaFoldDB" id="B0XSA1"/>
<name>B0XSA1_ASPFC</name>
<dbReference type="HOGENOM" id="CLU_2542148_0_0_1"/>
<feature type="region of interest" description="Disordered" evidence="1">
    <location>
        <begin position="44"/>
        <end position="83"/>
    </location>
</feature>
<proteinExistence type="predicted"/>
<evidence type="ECO:0000313" key="2">
    <source>
        <dbReference type="EMBL" id="EDP54587.1"/>
    </source>
</evidence>
<evidence type="ECO:0000313" key="3">
    <source>
        <dbReference type="Proteomes" id="UP000001699"/>
    </source>
</evidence>
<dbReference type="EMBL" id="DS499595">
    <property type="protein sequence ID" value="EDP54587.1"/>
    <property type="molecule type" value="Genomic_DNA"/>
</dbReference>
<reference evidence="2 3" key="1">
    <citation type="journal article" date="2008" name="PLoS Genet.">
        <title>Genomic islands in the pathogenic filamentous fungus Aspergillus fumigatus.</title>
        <authorList>
            <person name="Fedorova N.D."/>
            <person name="Khaldi N."/>
            <person name="Joardar V.S."/>
            <person name="Maiti R."/>
            <person name="Amedeo P."/>
            <person name="Anderson M.J."/>
            <person name="Crabtree J."/>
            <person name="Silva J.C."/>
            <person name="Badger J.H."/>
            <person name="Albarraq A."/>
            <person name="Angiuoli S."/>
            <person name="Bussey H."/>
            <person name="Bowyer P."/>
            <person name="Cotty P.J."/>
            <person name="Dyer P.S."/>
            <person name="Egan A."/>
            <person name="Galens K."/>
            <person name="Fraser-Liggett C.M."/>
            <person name="Haas B.J."/>
            <person name="Inman J.M."/>
            <person name="Kent R."/>
            <person name="Lemieux S."/>
            <person name="Malavazi I."/>
            <person name="Orvis J."/>
            <person name="Roemer T."/>
            <person name="Ronning C.M."/>
            <person name="Sundaram J.P."/>
            <person name="Sutton G."/>
            <person name="Turner G."/>
            <person name="Venter J.C."/>
            <person name="White O.R."/>
            <person name="Whitty B.R."/>
            <person name="Youngman P."/>
            <person name="Wolfe K.H."/>
            <person name="Goldman G.H."/>
            <person name="Wortman J.R."/>
            <person name="Jiang B."/>
            <person name="Denning D.W."/>
            <person name="Nierman W.C."/>
        </authorList>
    </citation>
    <scope>NUCLEOTIDE SEQUENCE [LARGE SCALE GENOMIC DNA]</scope>
    <source>
        <strain evidence="3">CBS 144.89 / FGSC A1163 / CEA10</strain>
    </source>
</reference>
<feature type="compositionally biased region" description="Basic and acidic residues" evidence="1">
    <location>
        <begin position="45"/>
        <end position="59"/>
    </location>
</feature>
<gene>
    <name evidence="2" type="ORF">AFUB_026460</name>
</gene>
<accession>B0XSA1</accession>
<dbReference type="VEuPathDB" id="FungiDB:AFUB_026460"/>
<evidence type="ECO:0000256" key="1">
    <source>
        <dbReference type="SAM" id="MobiDB-lite"/>
    </source>
</evidence>
<organism evidence="2 3">
    <name type="scientific">Aspergillus fumigatus (strain CBS 144.89 / FGSC A1163 / CEA10)</name>
    <name type="common">Neosartorya fumigata</name>
    <dbReference type="NCBI Taxonomy" id="451804"/>
    <lineage>
        <taxon>Eukaryota</taxon>
        <taxon>Fungi</taxon>
        <taxon>Dikarya</taxon>
        <taxon>Ascomycota</taxon>
        <taxon>Pezizomycotina</taxon>
        <taxon>Eurotiomycetes</taxon>
        <taxon>Eurotiomycetidae</taxon>
        <taxon>Eurotiales</taxon>
        <taxon>Aspergillaceae</taxon>
        <taxon>Aspergillus</taxon>
        <taxon>Aspergillus subgen. Fumigati</taxon>
    </lineage>
</organism>
<dbReference type="Proteomes" id="UP000001699">
    <property type="component" value="Unassembled WGS sequence"/>
</dbReference>
<protein>
    <submittedName>
        <fullName evidence="2">Uncharacterized protein</fullName>
    </submittedName>
</protein>
<keyword evidence="3" id="KW-1185">Reference proteome</keyword>